<evidence type="ECO:0000313" key="11">
    <source>
        <dbReference type="Proteomes" id="UP000807159"/>
    </source>
</evidence>
<dbReference type="AlphaFoldDB" id="A0A8T2XR47"/>
<dbReference type="EMBL" id="JACEGQ020000010">
    <property type="protein sequence ID" value="KAH8495628.1"/>
    <property type="molecule type" value="Genomic_DNA"/>
</dbReference>
<evidence type="ECO:0000256" key="5">
    <source>
        <dbReference type="ARBA" id="ARBA00022692"/>
    </source>
</evidence>
<dbReference type="PANTHER" id="PTHR32021">
    <property type="entry name" value="CASP-LIKE PROTEIN 5B3"/>
    <property type="match status" value="1"/>
</dbReference>
<reference evidence="10" key="1">
    <citation type="journal article" date="2021" name="J. Hered.">
        <title>Genome Assembly of Salicaceae Populus deltoides (Eastern Cottonwood) I-69 Based on Nanopore Sequencing and Hi-C Technologies.</title>
        <authorList>
            <person name="Bai S."/>
            <person name="Wu H."/>
            <person name="Zhang J."/>
            <person name="Pan Z."/>
            <person name="Zhao W."/>
            <person name="Li Z."/>
            <person name="Tong C."/>
        </authorList>
    </citation>
    <scope>NUCLEOTIDE SEQUENCE</scope>
    <source>
        <tissue evidence="10">Leaf</tissue>
    </source>
</reference>
<feature type="domain" description="Casparian strip membrane protein" evidence="9">
    <location>
        <begin position="8"/>
        <end position="108"/>
    </location>
</feature>
<evidence type="ECO:0000256" key="4">
    <source>
        <dbReference type="ARBA" id="ARBA00022475"/>
    </source>
</evidence>
<evidence type="ECO:0000256" key="7">
    <source>
        <dbReference type="ARBA" id="ARBA00023136"/>
    </source>
</evidence>
<accession>A0A8T2XR47</accession>
<evidence type="ECO:0000256" key="3">
    <source>
        <dbReference type="ARBA" id="ARBA00011489"/>
    </source>
</evidence>
<feature type="transmembrane region" description="Helical" evidence="8">
    <location>
        <begin position="202"/>
        <end position="225"/>
    </location>
</feature>
<evidence type="ECO:0000256" key="2">
    <source>
        <dbReference type="ARBA" id="ARBA00007651"/>
    </source>
</evidence>
<keyword evidence="6 8" id="KW-1133">Transmembrane helix</keyword>
<evidence type="ECO:0000313" key="10">
    <source>
        <dbReference type="EMBL" id="KAH8495628.1"/>
    </source>
</evidence>
<evidence type="ECO:0000256" key="8">
    <source>
        <dbReference type="RuleBase" id="RU361233"/>
    </source>
</evidence>
<dbReference type="InterPro" id="IPR045009">
    <property type="entry name" value="CASPL-5"/>
</dbReference>
<keyword evidence="7 8" id="KW-0472">Membrane</keyword>
<comment type="caution">
    <text evidence="10">The sequence shown here is derived from an EMBL/GenBank/DDBJ whole genome shotgun (WGS) entry which is preliminary data.</text>
</comment>
<keyword evidence="4 8" id="KW-1003">Cell membrane</keyword>
<dbReference type="Pfam" id="PF04535">
    <property type="entry name" value="CASP_dom"/>
    <property type="match status" value="1"/>
</dbReference>
<dbReference type="GO" id="GO:0005886">
    <property type="term" value="C:plasma membrane"/>
    <property type="evidence" value="ECO:0007669"/>
    <property type="project" value="UniProtKB-SubCell"/>
</dbReference>
<comment type="similarity">
    <text evidence="2 8">Belongs to the Casparian strip membrane proteins (CASP) family.</text>
</comment>
<keyword evidence="11" id="KW-1185">Reference proteome</keyword>
<proteinExistence type="inferred from homology"/>
<dbReference type="InterPro" id="IPR006702">
    <property type="entry name" value="CASP_dom"/>
</dbReference>
<comment type="subunit">
    <text evidence="3 8">Homodimer and heterodimers.</text>
</comment>
<feature type="transmembrane region" description="Helical" evidence="8">
    <location>
        <begin position="40"/>
        <end position="66"/>
    </location>
</feature>
<keyword evidence="5 8" id="KW-0812">Transmembrane</keyword>
<feature type="transmembrane region" description="Helical" evidence="8">
    <location>
        <begin position="176"/>
        <end position="196"/>
    </location>
</feature>
<dbReference type="Proteomes" id="UP000807159">
    <property type="component" value="Chromosome 10"/>
</dbReference>
<evidence type="ECO:0000259" key="9">
    <source>
        <dbReference type="Pfam" id="PF04535"/>
    </source>
</evidence>
<evidence type="ECO:0000256" key="1">
    <source>
        <dbReference type="ARBA" id="ARBA00004651"/>
    </source>
</evidence>
<sequence length="237" mass="25654">MRDFAGAPGTLTGLALRLSQCVFAAGSIAAMTTTTNFFNSTSFCYLIASMGLQIIWSFGLTLLDAYALVRKKTLHNTVLLSLFVVGDWVTAILSLAAASASAGITVLYFHDLGSCGFRWEPIPADSSVITEHAIPENLRMTGGLDLRNPRGIALGTLISLAGAVFTVIVQHKRASWTIGFVIDFWSIFYGVNAKYIRVGQQWLLGIFLTGILGAAVVIIGLYLLLWGKERKISEEQS</sequence>
<dbReference type="PANTHER" id="PTHR32021:SF5">
    <property type="entry name" value="CASP-LIKE PROTEIN 5B3"/>
    <property type="match status" value="1"/>
</dbReference>
<evidence type="ECO:0000256" key="6">
    <source>
        <dbReference type="ARBA" id="ARBA00022989"/>
    </source>
</evidence>
<feature type="transmembrane region" description="Helical" evidence="8">
    <location>
        <begin position="78"/>
        <end position="109"/>
    </location>
</feature>
<gene>
    <name evidence="10" type="ORF">H0E87_018701</name>
</gene>
<name>A0A8T2XR47_POPDE</name>
<feature type="transmembrane region" description="Helical" evidence="8">
    <location>
        <begin position="151"/>
        <end position="169"/>
    </location>
</feature>
<comment type="caution">
    <text evidence="8">Lacks conserved residue(s) required for the propagation of feature annotation.</text>
</comment>
<organism evidence="10 11">
    <name type="scientific">Populus deltoides</name>
    <name type="common">Eastern poplar</name>
    <name type="synonym">Eastern cottonwood</name>
    <dbReference type="NCBI Taxonomy" id="3696"/>
    <lineage>
        <taxon>Eukaryota</taxon>
        <taxon>Viridiplantae</taxon>
        <taxon>Streptophyta</taxon>
        <taxon>Embryophyta</taxon>
        <taxon>Tracheophyta</taxon>
        <taxon>Spermatophyta</taxon>
        <taxon>Magnoliopsida</taxon>
        <taxon>eudicotyledons</taxon>
        <taxon>Gunneridae</taxon>
        <taxon>Pentapetalae</taxon>
        <taxon>rosids</taxon>
        <taxon>fabids</taxon>
        <taxon>Malpighiales</taxon>
        <taxon>Salicaceae</taxon>
        <taxon>Saliceae</taxon>
        <taxon>Populus</taxon>
    </lineage>
</organism>
<comment type="subcellular location">
    <subcellularLocation>
        <location evidence="1 8">Cell membrane</location>
        <topology evidence="1 8">Multi-pass membrane protein</topology>
    </subcellularLocation>
</comment>
<protein>
    <recommendedName>
        <fullName evidence="8">CASP-like protein</fullName>
    </recommendedName>
</protein>